<dbReference type="Proteomes" id="UP001060261">
    <property type="component" value="Chromosome"/>
</dbReference>
<evidence type="ECO:0000313" key="3">
    <source>
        <dbReference type="Proteomes" id="UP001060261"/>
    </source>
</evidence>
<gene>
    <name evidence="2" type="ORF">N0D28_00770</name>
</gene>
<dbReference type="InterPro" id="IPR016047">
    <property type="entry name" value="M23ase_b-sheet_dom"/>
</dbReference>
<reference evidence="2" key="1">
    <citation type="submission" date="2022-09" db="EMBL/GenBank/DDBJ databases">
        <title>genome sequence of Deinococcus rubellus.</title>
        <authorList>
            <person name="Srinivasan S."/>
        </authorList>
    </citation>
    <scope>NUCLEOTIDE SEQUENCE</scope>
    <source>
        <strain evidence="2">Ant6</strain>
    </source>
</reference>
<sequence length="175" mass="18956">MRRLLGWLLTLVLLTAGLYFVWPLVQQAQRYAALLSAPLPTPSSLPLPLPGVRFADTWGGARSQGRRHEGVDIFAPRNTPVRATTRGKVLNVGPDTLGGRTVMLLGPGGARHYYAHLERYAKLKRGDWVKAGAVVGYVGDSGNAAGTPTHLHYGIYEGSGAVNPYPLLKKSWLSE</sequence>
<accession>A0ABY5YHI0</accession>
<evidence type="ECO:0000259" key="1">
    <source>
        <dbReference type="Pfam" id="PF01551"/>
    </source>
</evidence>
<name>A0ABY5YHI0_9DEIO</name>
<dbReference type="InterPro" id="IPR011055">
    <property type="entry name" value="Dup_hybrid_motif"/>
</dbReference>
<dbReference type="PANTHER" id="PTHR21666">
    <property type="entry name" value="PEPTIDASE-RELATED"/>
    <property type="match status" value="1"/>
</dbReference>
<protein>
    <submittedName>
        <fullName evidence="2">M23 family metallopeptidase</fullName>
    </submittedName>
</protein>
<dbReference type="InterPro" id="IPR050570">
    <property type="entry name" value="Cell_wall_metabolism_enzyme"/>
</dbReference>
<dbReference type="EMBL" id="CP104213">
    <property type="protein sequence ID" value="UWX64243.1"/>
    <property type="molecule type" value="Genomic_DNA"/>
</dbReference>
<dbReference type="PANTHER" id="PTHR21666:SF268">
    <property type="entry name" value="PEPTIDASE M23 DOMAIN-CONTAINING PROTEIN"/>
    <property type="match status" value="1"/>
</dbReference>
<dbReference type="RefSeq" id="WP_260560518.1">
    <property type="nucleotide sequence ID" value="NZ_BAABEC010000077.1"/>
</dbReference>
<dbReference type="SUPFAM" id="SSF51261">
    <property type="entry name" value="Duplicated hybrid motif"/>
    <property type="match status" value="1"/>
</dbReference>
<keyword evidence="3" id="KW-1185">Reference proteome</keyword>
<feature type="domain" description="M23ase beta-sheet core" evidence="1">
    <location>
        <begin position="67"/>
        <end position="164"/>
    </location>
</feature>
<dbReference type="Gene3D" id="2.70.70.10">
    <property type="entry name" value="Glucose Permease (Domain IIA)"/>
    <property type="match status" value="1"/>
</dbReference>
<evidence type="ECO:0000313" key="2">
    <source>
        <dbReference type="EMBL" id="UWX64243.1"/>
    </source>
</evidence>
<dbReference type="Pfam" id="PF01551">
    <property type="entry name" value="Peptidase_M23"/>
    <property type="match status" value="1"/>
</dbReference>
<dbReference type="CDD" id="cd12797">
    <property type="entry name" value="M23_peptidase"/>
    <property type="match status" value="1"/>
</dbReference>
<organism evidence="2 3">
    <name type="scientific">Deinococcus rubellus</name>
    <dbReference type="NCBI Taxonomy" id="1889240"/>
    <lineage>
        <taxon>Bacteria</taxon>
        <taxon>Thermotogati</taxon>
        <taxon>Deinococcota</taxon>
        <taxon>Deinococci</taxon>
        <taxon>Deinococcales</taxon>
        <taxon>Deinococcaceae</taxon>
        <taxon>Deinococcus</taxon>
    </lineage>
</organism>
<proteinExistence type="predicted"/>